<accession>A0A2A6ZBT1</accession>
<proteinExistence type="predicted"/>
<sequence>MPLNPLSLAYARQLPRKGSFVSGDGKVSASPAQGQPARKMQKSSPIGGAGKAVRLWLRGFVL</sequence>
<comment type="caution">
    <text evidence="2">The sequence shown here is derived from an EMBL/GenBank/DDBJ whole genome shotgun (WGS) entry which is preliminary data.</text>
</comment>
<dbReference type="EMBL" id="NMTQ01000022">
    <property type="protein sequence ID" value="PDX58822.1"/>
    <property type="molecule type" value="Genomic_DNA"/>
</dbReference>
<keyword evidence="3" id="KW-1185">Reference proteome</keyword>
<reference evidence="2 3" key="1">
    <citation type="journal article" date="2017" name="Front. Microbiol.">
        <title>New Insights into the Diversity of the Genus Faecalibacterium.</title>
        <authorList>
            <person name="Benevides L."/>
            <person name="Burman S."/>
            <person name="Martin R."/>
            <person name="Robert V."/>
            <person name="Thomas M."/>
            <person name="Miquel S."/>
            <person name="Chain F."/>
            <person name="Sokol H."/>
            <person name="Bermudez-Humaran L.G."/>
            <person name="Morrison M."/>
            <person name="Langella P."/>
            <person name="Azevedo V.A."/>
            <person name="Chatel J.M."/>
            <person name="Soares S."/>
        </authorList>
    </citation>
    <scope>NUCLEOTIDE SEQUENCE [LARGE SCALE GENOMIC DNA]</scope>
    <source>
        <strain evidence="3">CNCM I-4540</strain>
    </source>
</reference>
<protein>
    <submittedName>
        <fullName evidence="2">Uncharacterized protein</fullName>
    </submittedName>
</protein>
<feature type="region of interest" description="Disordered" evidence="1">
    <location>
        <begin position="18"/>
        <end position="47"/>
    </location>
</feature>
<evidence type="ECO:0000256" key="1">
    <source>
        <dbReference type="SAM" id="MobiDB-lite"/>
    </source>
</evidence>
<gene>
    <name evidence="2" type="ORF">CGS46_06890</name>
</gene>
<dbReference type="AlphaFoldDB" id="A0A2A6ZBT1"/>
<name>A0A2A6ZBT1_9FIRM</name>
<organism evidence="2 3">
    <name type="scientific">Faecalibacterium langellae</name>
    <dbReference type="NCBI Taxonomy" id="3435293"/>
    <lineage>
        <taxon>Bacteria</taxon>
        <taxon>Bacillati</taxon>
        <taxon>Bacillota</taxon>
        <taxon>Clostridia</taxon>
        <taxon>Eubacteriales</taxon>
        <taxon>Oscillospiraceae</taxon>
        <taxon>Faecalibacterium</taxon>
    </lineage>
</organism>
<evidence type="ECO:0000313" key="2">
    <source>
        <dbReference type="EMBL" id="PDX58822.1"/>
    </source>
</evidence>
<dbReference type="Proteomes" id="UP000220752">
    <property type="component" value="Unassembled WGS sequence"/>
</dbReference>
<evidence type="ECO:0000313" key="3">
    <source>
        <dbReference type="Proteomes" id="UP000220752"/>
    </source>
</evidence>